<feature type="transmembrane region" description="Helical" evidence="6">
    <location>
        <begin position="67"/>
        <end position="86"/>
    </location>
</feature>
<evidence type="ECO:0000256" key="2">
    <source>
        <dbReference type="ARBA" id="ARBA00009190"/>
    </source>
</evidence>
<keyword evidence="8" id="KW-1185">Reference proteome</keyword>
<dbReference type="RefSeq" id="WP_150022677.1">
    <property type="nucleotide sequence ID" value="NZ_VWOJ01000002.1"/>
</dbReference>
<evidence type="ECO:0000256" key="4">
    <source>
        <dbReference type="ARBA" id="ARBA00022989"/>
    </source>
</evidence>
<comment type="similarity">
    <text evidence="2 6">Belongs to the GDT1 family.</text>
</comment>
<dbReference type="EMBL" id="VWOJ01000002">
    <property type="protein sequence ID" value="KAA5803409.1"/>
    <property type="molecule type" value="Genomic_DNA"/>
</dbReference>
<keyword evidence="3 6" id="KW-0812">Transmembrane</keyword>
<keyword evidence="4 6" id="KW-1133">Transmembrane helix</keyword>
<dbReference type="Pfam" id="PF01169">
    <property type="entry name" value="GDT1"/>
    <property type="match status" value="1"/>
</dbReference>
<keyword evidence="5 6" id="KW-0472">Membrane</keyword>
<reference evidence="7 8" key="1">
    <citation type="submission" date="2019-09" db="EMBL/GenBank/DDBJ databases">
        <authorList>
            <person name="Kevbrin V."/>
            <person name="Grouzdev D.S."/>
        </authorList>
    </citation>
    <scope>NUCLEOTIDE SEQUENCE [LARGE SCALE GENOMIC DNA]</scope>
    <source>
        <strain evidence="7 8">G-192</strain>
    </source>
</reference>
<dbReference type="InterPro" id="IPR001727">
    <property type="entry name" value="GDT1-like"/>
</dbReference>
<name>A0A5M6ZFB3_9PROT</name>
<feature type="transmembrane region" description="Helical" evidence="6">
    <location>
        <begin position="38"/>
        <end position="60"/>
    </location>
</feature>
<comment type="caution">
    <text evidence="6">Lacks conserved residue(s) required for the propagation of feature annotation.</text>
</comment>
<evidence type="ECO:0000256" key="6">
    <source>
        <dbReference type="RuleBase" id="RU365102"/>
    </source>
</evidence>
<dbReference type="AlphaFoldDB" id="A0A5M6ZFB3"/>
<organism evidence="7 8">
    <name type="scientific">Alkalicaulis satelles</name>
    <dbReference type="NCBI Taxonomy" id="2609175"/>
    <lineage>
        <taxon>Bacteria</taxon>
        <taxon>Pseudomonadati</taxon>
        <taxon>Pseudomonadota</taxon>
        <taxon>Alphaproteobacteria</taxon>
        <taxon>Maricaulales</taxon>
        <taxon>Maricaulaceae</taxon>
        <taxon>Alkalicaulis</taxon>
    </lineage>
</organism>
<protein>
    <recommendedName>
        <fullName evidence="6">GDT1 family protein</fullName>
    </recommendedName>
</protein>
<dbReference type="GO" id="GO:0046873">
    <property type="term" value="F:metal ion transmembrane transporter activity"/>
    <property type="evidence" value="ECO:0007669"/>
    <property type="project" value="InterPro"/>
</dbReference>
<accession>A0A5M6ZFB3</accession>
<dbReference type="Proteomes" id="UP000325122">
    <property type="component" value="Unassembled WGS sequence"/>
</dbReference>
<evidence type="ECO:0000313" key="8">
    <source>
        <dbReference type="Proteomes" id="UP000325122"/>
    </source>
</evidence>
<comment type="caution">
    <text evidence="7">The sequence shown here is derived from an EMBL/GenBank/DDBJ whole genome shotgun (WGS) entry which is preliminary data.</text>
</comment>
<gene>
    <name evidence="7" type="ORF">F1654_06260</name>
</gene>
<evidence type="ECO:0000256" key="1">
    <source>
        <dbReference type="ARBA" id="ARBA00004141"/>
    </source>
</evidence>
<dbReference type="GO" id="GO:0016020">
    <property type="term" value="C:membrane"/>
    <property type="evidence" value="ECO:0007669"/>
    <property type="project" value="UniProtKB-SubCell"/>
</dbReference>
<evidence type="ECO:0000313" key="7">
    <source>
        <dbReference type="EMBL" id="KAA5803409.1"/>
    </source>
</evidence>
<evidence type="ECO:0000256" key="3">
    <source>
        <dbReference type="ARBA" id="ARBA00022692"/>
    </source>
</evidence>
<sequence length="91" mass="9662">MTPLFVIFITVFLAELGDKTQLATVLFAADGRHHPALVFAAASAALVLSAGLAVLLGMAAERWLTMIPLKLIAGLGFIAIGAWTVWEHFKG</sequence>
<comment type="subcellular location">
    <subcellularLocation>
        <location evidence="1 6">Membrane</location>
        <topology evidence="1 6">Multi-pass membrane protein</topology>
    </subcellularLocation>
</comment>
<evidence type="ECO:0000256" key="5">
    <source>
        <dbReference type="ARBA" id="ARBA00023136"/>
    </source>
</evidence>
<proteinExistence type="inferred from homology"/>